<feature type="domain" description="Reverse transcriptase zinc-binding" evidence="2">
    <location>
        <begin position="952"/>
        <end position="1036"/>
    </location>
</feature>
<dbReference type="Pfam" id="PF13966">
    <property type="entry name" value="zf-RVT"/>
    <property type="match status" value="1"/>
</dbReference>
<feature type="region of interest" description="Disordered" evidence="1">
    <location>
        <begin position="1"/>
        <end position="20"/>
    </location>
</feature>
<dbReference type="PANTHER" id="PTHR33116">
    <property type="entry name" value="REVERSE TRANSCRIPTASE ZINC-BINDING DOMAIN-CONTAINING PROTEIN-RELATED-RELATED"/>
    <property type="match status" value="1"/>
</dbReference>
<dbReference type="InterPro" id="IPR036691">
    <property type="entry name" value="Endo/exonu/phosph_ase_sf"/>
</dbReference>
<gene>
    <name evidence="3" type="ORF">OSB04_006176</name>
</gene>
<name>A0AA38TV84_9ASTR</name>
<accession>A0AA38TV84</accession>
<dbReference type="Proteomes" id="UP001172457">
    <property type="component" value="Chromosome 2"/>
</dbReference>
<sequence length="1146" mass="129113">MVGSPVLSSSSTNTSRPLDGASFHSIVLSRDLSRAPEDTDNVRSSNHSPSFRVTDSIDLSAEVRNTMGIGEMVGFQMAGYDNELRKLISKPGALPWNPRDFCFGPERRSNQIALGEQMLRLRIHGEVDQGVPFLFGTLLVLQKLTLFVAKVFWISWIGLPSKCGFINTYAPQNLGCKKRLWVNVAGFLNANSNVFWIVFGDFNDVRSREERRRTSFSFSGARAFNEFILEAGLSEIRSRDRKYTRIVSSVDSSSLTIFFRSGLILSFLSDHCPLVYNAKAADFGLSYFKFYNSWIHEANFSDLILNSWHEVNPNSSLSPTVIFMLKLKKAKSNIKNWRSDSKKTKYRDLADLKGKMEDIDLKDENIGISPMEIRQRQETLIQSNVIERANKLDLEQRTTTIDGEEISRFFHGIINRNRRSNFSHGLSINGSWVIDPHTITQAAYNFFANKFSNSSATRPSYHSNNFKKLSPEQASFLEAAIPEVEIKGAVWDCGLHKAPGPDGFSFGFLKHYWGTIKGDLIAAVKRFEAMCSFDKGCNSSFIALIPKNSTPLSLHEYRPISLLTVAKILAKRVKMVIGALIEDEQTAFIKERCILDGPLIISLRLLELEVYRQDLSSNEFRKKVETMDPRMFKVYFGFRFNKWESVERIPDGKTNSTGRPVGPFLFIIAAEGLNIAIKEACGLGVFKGVNLPNLGPLISHLQFAGDIVFLGGWFSANLSNLIRIMRCFHLFSGLKINLNKSNLLGIGVDFEDLTRLANRFHCKPSNFPINYLGLPLGCSMNRVESWESIINKFTSKLSKWKSQSLSHGGRLVLLKSVLGSLGVYFFSIFKAPQKIEFLLGDQETMTKRSLGTRFSPKKVNGGLGVGSLKALNLALMTKWWWWFKTETDSLWKRVIQALHGVFYLGGGGFDGANLKGKHTGVNIPINSWFQTQNGSSNSVRNWNWALDSFGFFTVSSLRKAFDDHYLQVNLSSSFCWNNSIPTKVNILAWRLSHSRLPTKLNLVKRGMPLVSLTCPLCNNFDENEKHLFKDCTFSNTILKDVCQWWNINVKIIYDHPLLFDWAYALNLKGDRKKVFNEKARNDKSFRTSRARLISAFLLNSKPILFIGGKFGMRLCGVSGAVIPRLASALINLGSLVGVMALSKLGV</sequence>
<keyword evidence="4" id="KW-1185">Reference proteome</keyword>
<dbReference type="InterPro" id="IPR026960">
    <property type="entry name" value="RVT-Znf"/>
</dbReference>
<reference evidence="3" key="1">
    <citation type="submission" date="2023-03" db="EMBL/GenBank/DDBJ databases">
        <title>Chromosome-scale reference genome and RAD-based genetic map of yellow starthistle (Centaurea solstitialis) reveal putative structural variation and QTLs associated with invader traits.</title>
        <authorList>
            <person name="Reatini B."/>
            <person name="Cang F.A."/>
            <person name="Jiang Q."/>
            <person name="Mckibben M.T.W."/>
            <person name="Barker M.S."/>
            <person name="Rieseberg L.H."/>
            <person name="Dlugosch K.M."/>
        </authorList>
    </citation>
    <scope>NUCLEOTIDE SEQUENCE</scope>
    <source>
        <strain evidence="3">CAN-66</strain>
        <tissue evidence="3">Leaf</tissue>
    </source>
</reference>
<proteinExistence type="predicted"/>
<evidence type="ECO:0000259" key="2">
    <source>
        <dbReference type="Pfam" id="PF13966"/>
    </source>
</evidence>
<dbReference type="PANTHER" id="PTHR33116:SF78">
    <property type="entry name" value="OS12G0587133 PROTEIN"/>
    <property type="match status" value="1"/>
</dbReference>
<dbReference type="EMBL" id="JARYMX010000002">
    <property type="protein sequence ID" value="KAJ9561016.1"/>
    <property type="molecule type" value="Genomic_DNA"/>
</dbReference>
<evidence type="ECO:0000313" key="4">
    <source>
        <dbReference type="Proteomes" id="UP001172457"/>
    </source>
</evidence>
<dbReference type="SUPFAM" id="SSF56219">
    <property type="entry name" value="DNase I-like"/>
    <property type="match status" value="1"/>
</dbReference>
<evidence type="ECO:0000313" key="3">
    <source>
        <dbReference type="EMBL" id="KAJ9561016.1"/>
    </source>
</evidence>
<evidence type="ECO:0000256" key="1">
    <source>
        <dbReference type="SAM" id="MobiDB-lite"/>
    </source>
</evidence>
<protein>
    <recommendedName>
        <fullName evidence="2">Reverse transcriptase zinc-binding domain-containing protein</fullName>
    </recommendedName>
</protein>
<comment type="caution">
    <text evidence="3">The sequence shown here is derived from an EMBL/GenBank/DDBJ whole genome shotgun (WGS) entry which is preliminary data.</text>
</comment>
<dbReference type="AlphaFoldDB" id="A0AA38TV84"/>
<organism evidence="3 4">
    <name type="scientific">Centaurea solstitialis</name>
    <name type="common">yellow star-thistle</name>
    <dbReference type="NCBI Taxonomy" id="347529"/>
    <lineage>
        <taxon>Eukaryota</taxon>
        <taxon>Viridiplantae</taxon>
        <taxon>Streptophyta</taxon>
        <taxon>Embryophyta</taxon>
        <taxon>Tracheophyta</taxon>
        <taxon>Spermatophyta</taxon>
        <taxon>Magnoliopsida</taxon>
        <taxon>eudicotyledons</taxon>
        <taxon>Gunneridae</taxon>
        <taxon>Pentapetalae</taxon>
        <taxon>asterids</taxon>
        <taxon>campanulids</taxon>
        <taxon>Asterales</taxon>
        <taxon>Asteraceae</taxon>
        <taxon>Carduoideae</taxon>
        <taxon>Cardueae</taxon>
        <taxon>Centaureinae</taxon>
        <taxon>Centaurea</taxon>
    </lineage>
</organism>
<dbReference type="Gene3D" id="3.60.10.10">
    <property type="entry name" value="Endonuclease/exonuclease/phosphatase"/>
    <property type="match status" value="1"/>
</dbReference>